<dbReference type="AlphaFoldDB" id="A0A3B0BGW9"/>
<dbReference type="Proteomes" id="UP000282311">
    <property type="component" value="Unassembled WGS sequence"/>
</dbReference>
<dbReference type="RefSeq" id="WP_120750798.1">
    <property type="nucleotide sequence ID" value="NZ_RBAH01000028.1"/>
</dbReference>
<dbReference type="OrthoDB" id="2636499at2"/>
<comment type="caution">
    <text evidence="1">The sequence shown here is derived from an EMBL/GenBank/DDBJ whole genome shotgun (WGS) entry which is preliminary data.</text>
</comment>
<accession>A0A3B0BGW9</accession>
<sequence length="63" mass="7375">MNEAYGVLFNWLRTNGEYELDTRPGVYGLEANRLGPVNPFTIPYESVTVFDFEMLYPIRRRGE</sequence>
<evidence type="ECO:0000313" key="1">
    <source>
        <dbReference type="EMBL" id="RKN71902.1"/>
    </source>
</evidence>
<dbReference type="EMBL" id="RBAH01000028">
    <property type="protein sequence ID" value="RKN71902.1"/>
    <property type="molecule type" value="Genomic_DNA"/>
</dbReference>
<organism evidence="1 2">
    <name type="scientific">Paenibacillus ginsengarvi</name>
    <dbReference type="NCBI Taxonomy" id="400777"/>
    <lineage>
        <taxon>Bacteria</taxon>
        <taxon>Bacillati</taxon>
        <taxon>Bacillota</taxon>
        <taxon>Bacilli</taxon>
        <taxon>Bacillales</taxon>
        <taxon>Paenibacillaceae</taxon>
        <taxon>Paenibacillus</taxon>
    </lineage>
</organism>
<proteinExistence type="predicted"/>
<evidence type="ECO:0000313" key="2">
    <source>
        <dbReference type="Proteomes" id="UP000282311"/>
    </source>
</evidence>
<gene>
    <name evidence="1" type="ORF">D7M11_29175</name>
</gene>
<keyword evidence="2" id="KW-1185">Reference proteome</keyword>
<reference evidence="1 2" key="1">
    <citation type="journal article" date="2007" name="Int. J. Syst. Evol. Microbiol.">
        <title>Paenibacillus ginsengarvi sp. nov., isolated from soil from ginseng cultivation.</title>
        <authorList>
            <person name="Yoon M.H."/>
            <person name="Ten L.N."/>
            <person name="Im W.T."/>
        </authorList>
    </citation>
    <scope>NUCLEOTIDE SEQUENCE [LARGE SCALE GENOMIC DNA]</scope>
    <source>
        <strain evidence="1 2">KCTC 13059</strain>
    </source>
</reference>
<name>A0A3B0BGW9_9BACL</name>
<protein>
    <submittedName>
        <fullName evidence="1">Uncharacterized protein</fullName>
    </submittedName>
</protein>